<proteinExistence type="predicted"/>
<evidence type="ECO:0000313" key="2">
    <source>
        <dbReference type="RefSeq" id="XP_044931601.1"/>
    </source>
</evidence>
<evidence type="ECO:0000313" key="1">
    <source>
        <dbReference type="Proteomes" id="UP000000715"/>
    </source>
</evidence>
<dbReference type="Proteomes" id="UP000000715">
    <property type="component" value="Unplaced"/>
</dbReference>
<name>A0A8U0UZ22_MUSPF</name>
<dbReference type="RefSeq" id="XP_044931601.1">
    <property type="nucleotide sequence ID" value="XM_045075666.1"/>
</dbReference>
<dbReference type="GeneID" id="123390832"/>
<protein>
    <submittedName>
        <fullName evidence="2">Uncharacterized protein LOC123390832</fullName>
    </submittedName>
</protein>
<gene>
    <name evidence="2" type="primary">LOC123390832</name>
</gene>
<dbReference type="AlphaFoldDB" id="A0A8U0UZ22"/>
<organism evidence="1 2">
    <name type="scientific">Mustela putorius furo</name>
    <name type="common">European domestic ferret</name>
    <name type="synonym">Mustela furo</name>
    <dbReference type="NCBI Taxonomy" id="9669"/>
    <lineage>
        <taxon>Eukaryota</taxon>
        <taxon>Metazoa</taxon>
        <taxon>Chordata</taxon>
        <taxon>Craniata</taxon>
        <taxon>Vertebrata</taxon>
        <taxon>Euteleostomi</taxon>
        <taxon>Mammalia</taxon>
        <taxon>Eutheria</taxon>
        <taxon>Laurasiatheria</taxon>
        <taxon>Carnivora</taxon>
        <taxon>Caniformia</taxon>
        <taxon>Musteloidea</taxon>
        <taxon>Mustelidae</taxon>
        <taxon>Mustelinae</taxon>
        <taxon>Mustela</taxon>
    </lineage>
</organism>
<accession>A0A8U0UZ22</accession>
<reference evidence="2" key="1">
    <citation type="submission" date="2025-08" db="UniProtKB">
        <authorList>
            <consortium name="RefSeq"/>
        </authorList>
    </citation>
    <scope>IDENTIFICATION</scope>
    <source>
        <tissue evidence="2">Brain</tissue>
    </source>
</reference>
<sequence length="271" mass="30262">MVDTARVWHPLPAPASADAGHGEQSCMWPLMDLRRICWITGDTDIYGEEVLSTAPQTAAYASLQVHEVSHRPTQALTLGMEMRIFVRYTTVKDKENRPRILTTLGPPASLRRNVSSHHKAFLRVTTQMRNVGVGSPPHGNYPLKKMTQVAGLCGTRESCWFSVMGNLFCNHSSTRTVGIADHSAAVRGAKVASFHLRTERMRPERVQTSQPRVWGIKWNSGLLDCKPRSPMLSWKIFQEQEAETKAALEIKAKEISLASLGEHGRAWLRAP</sequence>
<keyword evidence="1" id="KW-1185">Reference proteome</keyword>